<evidence type="ECO:0000259" key="9">
    <source>
        <dbReference type="SMART" id="SM00790"/>
    </source>
</evidence>
<gene>
    <name evidence="10" type="ORF">F8153_10290</name>
</gene>
<dbReference type="InterPro" id="IPR013983">
    <property type="entry name" value="Ald_Fedxn_OxRdtase_N"/>
</dbReference>
<dbReference type="Gene3D" id="3.60.9.10">
    <property type="entry name" value="Aldehyde ferredoxin oxidoreductase, N-terminal domain"/>
    <property type="match status" value="1"/>
</dbReference>
<feature type="domain" description="Aldehyde ferredoxin oxidoreductase N-terminal" evidence="9">
    <location>
        <begin position="2"/>
        <end position="203"/>
    </location>
</feature>
<evidence type="ECO:0000256" key="8">
    <source>
        <dbReference type="ARBA" id="ARBA00049934"/>
    </source>
</evidence>
<keyword evidence="5" id="KW-0560">Oxidoreductase</keyword>
<name>A0A833HN33_9FIRM</name>
<keyword evidence="11" id="KW-1185">Reference proteome</keyword>
<keyword evidence="6" id="KW-0408">Iron</keyword>
<dbReference type="InterPro" id="IPR036021">
    <property type="entry name" value="Tungsten_al_ferr_oxy-like_C"/>
</dbReference>
<comment type="caution">
    <text evidence="10">The sequence shown here is derived from an EMBL/GenBank/DDBJ whole genome shotgun (WGS) entry which is preliminary data.</text>
</comment>
<sequence>MMDPEIMYIDLEKGTHKIDRRGDLSSYLGGVALATELLKENCLIEEDPLVNNQPVIFTKGPLNTIFPVVTKVCSMFTSPLTGELGESYGGMRLAMAMALAGLDGIVIKGRRGAPCILHIDDKGVRFLDAKSLWGLDTDETTRLLHDQEGKRGLRSIMVIGDGGEKGVKFANVTIDSYRHFGRLGLGCLLGSKNIKAIIVEGARGREVDNLKEYKRVYKEIAKRVIDTDVMEKYHGIGTSINIKALNEMGGLPTFNFQKSQFNRCSRITGEYFAKKHLIKKLACSGCPIGCIHIAIRRKKFGEPHEYHSTAVAYDHELIYSLGSMLGIARGEEVLELIEAVEKKGLDAITSGVLMAWITEAYQRGLLDAKMLLTTPAFGKKEGYLKIIENIVIQPNEFYKRAAEGTHSLTSHYGGQDYGMVLAKNEVAGYHTGYGNLLGQAVGARHSHLDNGGYSIDQEINSLDSKEIVKKLIQEEIERNLLNSLVICLFARKVYDFDTIKNALNSIGIKISKEELHEIGLRTFLEKMILKERMGFSYKDITFPKRFFETEALFKALDEENAYEILNEYIEEIHRIKLSRISPLD</sequence>
<dbReference type="GO" id="GO:0009055">
    <property type="term" value="F:electron transfer activity"/>
    <property type="evidence" value="ECO:0007669"/>
    <property type="project" value="InterPro"/>
</dbReference>
<dbReference type="AlphaFoldDB" id="A0A833HN33"/>
<evidence type="ECO:0000256" key="1">
    <source>
        <dbReference type="ARBA" id="ARBA00001966"/>
    </source>
</evidence>
<evidence type="ECO:0000256" key="7">
    <source>
        <dbReference type="ARBA" id="ARBA00023014"/>
    </source>
</evidence>
<dbReference type="InterPro" id="IPR036503">
    <property type="entry name" value="Ald_Fedxn_OxRdtase_N_sf"/>
</dbReference>
<evidence type="ECO:0000313" key="11">
    <source>
        <dbReference type="Proteomes" id="UP000465601"/>
    </source>
</evidence>
<dbReference type="GO" id="GO:0051539">
    <property type="term" value="F:4 iron, 4 sulfur cluster binding"/>
    <property type="evidence" value="ECO:0007669"/>
    <property type="project" value="UniProtKB-KW"/>
</dbReference>
<evidence type="ECO:0000256" key="5">
    <source>
        <dbReference type="ARBA" id="ARBA00023002"/>
    </source>
</evidence>
<organism evidence="10 11">
    <name type="scientific">Alkaliphilus serpentinus</name>
    <dbReference type="NCBI Taxonomy" id="1482731"/>
    <lineage>
        <taxon>Bacteria</taxon>
        <taxon>Bacillati</taxon>
        <taxon>Bacillota</taxon>
        <taxon>Clostridia</taxon>
        <taxon>Peptostreptococcales</taxon>
        <taxon>Natronincolaceae</taxon>
        <taxon>Alkaliphilus</taxon>
    </lineage>
</organism>
<dbReference type="InterPro" id="IPR013985">
    <property type="entry name" value="Ald_Fedxn_OxRdtase_dom3"/>
</dbReference>
<dbReference type="GO" id="GO:0016625">
    <property type="term" value="F:oxidoreductase activity, acting on the aldehyde or oxo group of donors, iron-sulfur protein as acceptor"/>
    <property type="evidence" value="ECO:0007669"/>
    <property type="project" value="InterPro"/>
</dbReference>
<evidence type="ECO:0000256" key="3">
    <source>
        <dbReference type="ARBA" id="ARBA00022485"/>
    </source>
</evidence>
<dbReference type="Pfam" id="PF02730">
    <property type="entry name" value="AFOR_N"/>
    <property type="match status" value="1"/>
</dbReference>
<dbReference type="InterPro" id="IPR013984">
    <property type="entry name" value="Ald_Fedxn_OxRdtase_dom2"/>
</dbReference>
<protein>
    <submittedName>
        <fullName evidence="10">Aldehyde:ferredoxin oxidoreductase</fullName>
    </submittedName>
</protein>
<dbReference type="SMART" id="SM00790">
    <property type="entry name" value="AFOR_N"/>
    <property type="match status" value="1"/>
</dbReference>
<dbReference type="Pfam" id="PF01314">
    <property type="entry name" value="AFOR_C"/>
    <property type="match status" value="1"/>
</dbReference>
<comment type="similarity">
    <text evidence="2">Belongs to the AOR/FOR family.</text>
</comment>
<dbReference type="OrthoDB" id="9763894at2"/>
<accession>A0A833HN33</accession>
<dbReference type="SUPFAM" id="SSF48310">
    <property type="entry name" value="Aldehyde ferredoxin oxidoreductase, C-terminal domains"/>
    <property type="match status" value="1"/>
</dbReference>
<dbReference type="InterPro" id="IPR001203">
    <property type="entry name" value="OxRdtase_Ald_Fedxn_C"/>
</dbReference>
<comment type="cofactor">
    <cofactor evidence="8">
        <name>tungstopterin</name>
        <dbReference type="ChEBI" id="CHEBI:30402"/>
    </cofactor>
</comment>
<evidence type="ECO:0000256" key="2">
    <source>
        <dbReference type="ARBA" id="ARBA00011032"/>
    </source>
</evidence>
<comment type="cofactor">
    <cofactor evidence="1">
        <name>[4Fe-4S] cluster</name>
        <dbReference type="ChEBI" id="CHEBI:49883"/>
    </cofactor>
</comment>
<dbReference type="EMBL" id="WBZB01000037">
    <property type="protein sequence ID" value="KAB3529036.1"/>
    <property type="molecule type" value="Genomic_DNA"/>
</dbReference>
<dbReference type="Proteomes" id="UP000465601">
    <property type="component" value="Unassembled WGS sequence"/>
</dbReference>
<dbReference type="PANTHER" id="PTHR30038:SF8">
    <property type="entry name" value="ALDEHYDE FERREDOXIN OXIDOREDUCTASE"/>
    <property type="match status" value="1"/>
</dbReference>
<dbReference type="InterPro" id="IPR051919">
    <property type="entry name" value="W-dependent_AOR"/>
</dbReference>
<reference evidence="10 11" key="1">
    <citation type="submission" date="2019-10" db="EMBL/GenBank/DDBJ databases">
        <title>Alkaliphilus serpentinus sp. nov. and Alkaliphilus pronyensis sp. nov., two novel anaerobic alkaliphilic species isolated from the serpentinized-hosted hydrothermal field of the Prony Bay (New Caledonia).</title>
        <authorList>
            <person name="Postec A."/>
        </authorList>
    </citation>
    <scope>NUCLEOTIDE SEQUENCE [LARGE SCALE GENOMIC DNA]</scope>
    <source>
        <strain evidence="10 11">LacT</strain>
    </source>
</reference>
<evidence type="ECO:0000313" key="10">
    <source>
        <dbReference type="EMBL" id="KAB3529036.1"/>
    </source>
</evidence>
<keyword evidence="7" id="KW-0411">Iron-sulfur</keyword>
<dbReference type="PANTHER" id="PTHR30038">
    <property type="entry name" value="ALDEHYDE FERREDOXIN OXIDOREDUCTASE"/>
    <property type="match status" value="1"/>
</dbReference>
<dbReference type="SUPFAM" id="SSF56228">
    <property type="entry name" value="Aldehyde ferredoxin oxidoreductase, N-terminal domain"/>
    <property type="match status" value="1"/>
</dbReference>
<dbReference type="Gene3D" id="1.10.569.10">
    <property type="entry name" value="Aldehyde Ferredoxin Oxidoreductase Protein, subunit A, domain 2"/>
    <property type="match status" value="1"/>
</dbReference>
<keyword evidence="4" id="KW-0479">Metal-binding</keyword>
<keyword evidence="3" id="KW-0004">4Fe-4S</keyword>
<dbReference type="GO" id="GO:0046872">
    <property type="term" value="F:metal ion binding"/>
    <property type="evidence" value="ECO:0007669"/>
    <property type="project" value="UniProtKB-KW"/>
</dbReference>
<proteinExistence type="inferred from homology"/>
<dbReference type="Gene3D" id="1.10.599.10">
    <property type="entry name" value="Aldehyde Ferredoxin Oxidoreductase Protein, subunit A, domain 3"/>
    <property type="match status" value="1"/>
</dbReference>
<evidence type="ECO:0000256" key="6">
    <source>
        <dbReference type="ARBA" id="ARBA00023004"/>
    </source>
</evidence>
<evidence type="ECO:0000256" key="4">
    <source>
        <dbReference type="ARBA" id="ARBA00022723"/>
    </source>
</evidence>